<evidence type="ECO:0000259" key="1">
    <source>
        <dbReference type="PROSITE" id="PS50164"/>
    </source>
</evidence>
<name>W2C8S5_9BACT</name>
<dbReference type="InterPro" id="IPR025579">
    <property type="entry name" value="DUF4357"/>
</dbReference>
<protein>
    <recommendedName>
        <fullName evidence="1">GIY-YIG domain-containing protein</fullName>
    </recommendedName>
</protein>
<dbReference type="Proteomes" id="UP000018872">
    <property type="component" value="Unassembled WGS sequence"/>
</dbReference>
<reference evidence="2 3" key="1">
    <citation type="submission" date="2013-11" db="EMBL/GenBank/DDBJ databases">
        <title>Single cell genomics of uncultured Tannerella BU063 (oral taxon 286).</title>
        <authorList>
            <person name="Beall C.J."/>
            <person name="Campbell A.G."/>
            <person name="Griffen A.L."/>
            <person name="Podar M."/>
            <person name="Leys E.J."/>
        </authorList>
    </citation>
    <scope>NUCLEOTIDE SEQUENCE [LARGE SCALE GENOMIC DNA]</scope>
    <source>
        <strain evidence="2">Cell 5</strain>
    </source>
</reference>
<dbReference type="Pfam" id="PF14267">
    <property type="entry name" value="DUF4357"/>
    <property type="match status" value="1"/>
</dbReference>
<gene>
    <name evidence="2" type="ORF">T229_13860</name>
</gene>
<evidence type="ECO:0000313" key="3">
    <source>
        <dbReference type="Proteomes" id="UP000018872"/>
    </source>
</evidence>
<dbReference type="PROSITE" id="PS50164">
    <property type="entry name" value="GIY_YIG"/>
    <property type="match status" value="1"/>
</dbReference>
<dbReference type="AlphaFoldDB" id="W2C8S5"/>
<sequence length="357" mass="40378">MRTLKVIIHTENPHDHQKVMGTSDCVMTVLSRRFCEKMDLSKIDEMKKPALYLLVDEEKKAYIGQTRSFNSRVKDHLAKKKWWTRAYVFVSDAGRYNTASIEYLEYLAIQEGLAVGIYDLSDNWQTPTEPTLQKWDRNEYDEIFEGIKFFLEYERCFVFTKMEEKAKAPLQKEITFSTESTASKAVAETVSSEPIEPKPAAKTFSIEAVVPRSTTKTVLPAPVTQHPIVKTFSPDAIVSRPVANQPPLFFLKHTKQTCVARGYPLNDGTKSFVVLKGSEVSVKESNDKGGSARVEILKHCTLRGDDKYVLNEDLIFKTPSGASRACLGRSSNGYDVWKTEAGVTLKSYLENLKQTHP</sequence>
<dbReference type="EMBL" id="AYYC01000734">
    <property type="protein sequence ID" value="ETK03614.1"/>
    <property type="molecule type" value="Genomic_DNA"/>
</dbReference>
<evidence type="ECO:0000313" key="2">
    <source>
        <dbReference type="EMBL" id="ETK03614.1"/>
    </source>
</evidence>
<dbReference type="PATRIC" id="fig|1410950.3.peg.2162"/>
<accession>W2C8S5</accession>
<dbReference type="CDD" id="cd10447">
    <property type="entry name" value="GIY-YIG_unchar_2"/>
    <property type="match status" value="1"/>
</dbReference>
<organism evidence="2 3">
    <name type="scientific">Tannerella sp. oral taxon BU063 isolate Cell 5</name>
    <dbReference type="NCBI Taxonomy" id="1410950"/>
    <lineage>
        <taxon>Bacteria</taxon>
        <taxon>Pseudomonadati</taxon>
        <taxon>Bacteroidota</taxon>
        <taxon>Bacteroidia</taxon>
        <taxon>Bacteroidales</taxon>
        <taxon>Tannerellaceae</taxon>
        <taxon>Tannerella</taxon>
    </lineage>
</organism>
<proteinExistence type="predicted"/>
<dbReference type="InterPro" id="IPR000305">
    <property type="entry name" value="GIY-YIG_endonuc"/>
</dbReference>
<comment type="caution">
    <text evidence="2">The sequence shown here is derived from an EMBL/GenBank/DDBJ whole genome shotgun (WGS) entry which is preliminary data.</text>
</comment>
<feature type="domain" description="GIY-YIG" evidence="1">
    <location>
        <begin position="47"/>
        <end position="134"/>
    </location>
</feature>